<evidence type="ECO:0000256" key="1">
    <source>
        <dbReference type="SAM" id="Phobius"/>
    </source>
</evidence>
<accession>A0AAE0FIK2</accession>
<evidence type="ECO:0000313" key="3">
    <source>
        <dbReference type="Proteomes" id="UP001190700"/>
    </source>
</evidence>
<reference evidence="2 3" key="1">
    <citation type="journal article" date="2015" name="Genome Biol. Evol.">
        <title>Comparative Genomics of a Bacterivorous Green Alga Reveals Evolutionary Causalities and Consequences of Phago-Mixotrophic Mode of Nutrition.</title>
        <authorList>
            <person name="Burns J.A."/>
            <person name="Paasch A."/>
            <person name="Narechania A."/>
            <person name="Kim E."/>
        </authorList>
    </citation>
    <scope>NUCLEOTIDE SEQUENCE [LARGE SCALE GENOMIC DNA]</scope>
    <source>
        <strain evidence="2 3">PLY_AMNH</strain>
    </source>
</reference>
<name>A0AAE0FIK2_9CHLO</name>
<keyword evidence="3" id="KW-1185">Reference proteome</keyword>
<comment type="caution">
    <text evidence="2">The sequence shown here is derived from an EMBL/GenBank/DDBJ whole genome shotgun (WGS) entry which is preliminary data.</text>
</comment>
<feature type="non-terminal residue" evidence="2">
    <location>
        <position position="121"/>
    </location>
</feature>
<proteinExistence type="predicted"/>
<protein>
    <submittedName>
        <fullName evidence="2">Uncharacterized protein</fullName>
    </submittedName>
</protein>
<feature type="transmembrane region" description="Helical" evidence="1">
    <location>
        <begin position="52"/>
        <end position="74"/>
    </location>
</feature>
<keyword evidence="1" id="KW-1133">Transmembrane helix</keyword>
<dbReference type="EMBL" id="LGRX02017649">
    <property type="protein sequence ID" value="KAK3260482.1"/>
    <property type="molecule type" value="Genomic_DNA"/>
</dbReference>
<dbReference type="AlphaFoldDB" id="A0AAE0FIK2"/>
<gene>
    <name evidence="2" type="ORF">CYMTET_30559</name>
</gene>
<organism evidence="2 3">
    <name type="scientific">Cymbomonas tetramitiformis</name>
    <dbReference type="NCBI Taxonomy" id="36881"/>
    <lineage>
        <taxon>Eukaryota</taxon>
        <taxon>Viridiplantae</taxon>
        <taxon>Chlorophyta</taxon>
        <taxon>Pyramimonadophyceae</taxon>
        <taxon>Pyramimonadales</taxon>
        <taxon>Pyramimonadaceae</taxon>
        <taxon>Cymbomonas</taxon>
    </lineage>
</organism>
<sequence>MGISAAQTTTLGNLGEIYEVHNETQPDGTVTNITSDSKLSLGMDMTLLKKDVLVYEAYLDLLAISLFTFFLAFIKKQQEKLAVAVDEQTVTISDYTVELRGLPRDVEDKEEVAGYMERFGK</sequence>
<evidence type="ECO:0000313" key="2">
    <source>
        <dbReference type="EMBL" id="KAK3260482.1"/>
    </source>
</evidence>
<keyword evidence="1" id="KW-0812">Transmembrane</keyword>
<dbReference type="Proteomes" id="UP001190700">
    <property type="component" value="Unassembled WGS sequence"/>
</dbReference>
<keyword evidence="1" id="KW-0472">Membrane</keyword>